<keyword evidence="4" id="KW-0238">DNA-binding</keyword>
<evidence type="ECO:0000259" key="7">
    <source>
        <dbReference type="PROSITE" id="PS50163"/>
    </source>
</evidence>
<keyword evidence="3" id="KW-0067">ATP-binding</keyword>
<dbReference type="GO" id="GO:0006310">
    <property type="term" value="P:DNA recombination"/>
    <property type="evidence" value="ECO:0007669"/>
    <property type="project" value="UniProtKB-KW"/>
</dbReference>
<dbReference type="GO" id="GO:0005524">
    <property type="term" value="F:ATP binding"/>
    <property type="evidence" value="ECO:0007669"/>
    <property type="project" value="UniProtKB-KW"/>
</dbReference>
<feature type="domain" description="RecA family profile 2" evidence="7">
    <location>
        <begin position="265"/>
        <end position="340"/>
    </location>
</feature>
<dbReference type="InterPro" id="IPR049428">
    <property type="entry name" value="RecA-like_N"/>
</dbReference>
<gene>
    <name evidence="8" type="ORF">LCGC14_1387400</name>
</gene>
<dbReference type="GO" id="GO:0006281">
    <property type="term" value="P:DNA repair"/>
    <property type="evidence" value="ECO:0007669"/>
    <property type="project" value="InterPro"/>
</dbReference>
<dbReference type="Pfam" id="PF21096">
    <property type="entry name" value="RecA_C"/>
    <property type="match status" value="1"/>
</dbReference>
<sequence>MKFADYVKLSSNERTLIFRKWVEYTEAPKRNKQVLCKTWYRWLREDFNDKRSQNMVKKKEIKETKETKIEIARKAITKKYGEGVISYLGDHEDLEIDAISTGCLELDAALGVGGFARGRLYEVYGPNSSGKSTLALSVCMQALKRDMNVAYVDAEHSLDPKLVRNMGTAVGVNPDSIDLVQAFTGDENLEIAEILMKSGEVDVLVVDSVSALLPKGMAEGEISDNYIGLLARLMSKACLKLTPTANRTNTLLIFINQIRHNIGKWGDDRTPTGGEALSFYATGRIKVEGGESKKSRIIDSKGVVVGHTSEFQVVKNKLAAPWRTAGIELIYGVGYNFSGEIINLGVDFGIIDQKGKWYYYKEEKYDGRDNLTAAFIDDQDMYAELGSKVKSVLGLGDE</sequence>
<keyword evidence="2" id="KW-0547">Nucleotide-binding</keyword>
<dbReference type="SMART" id="SM00382">
    <property type="entry name" value="AAA"/>
    <property type="match status" value="1"/>
</dbReference>
<dbReference type="InterPro" id="IPR023400">
    <property type="entry name" value="RecA_C_sf"/>
</dbReference>
<accession>A0A0F9KLT1</accession>
<proteinExistence type="inferred from homology"/>
<protein>
    <recommendedName>
        <fullName evidence="9">RecA family profile 1 domain-containing protein</fullName>
    </recommendedName>
</protein>
<evidence type="ECO:0000259" key="6">
    <source>
        <dbReference type="PROSITE" id="PS50162"/>
    </source>
</evidence>
<dbReference type="InterPro" id="IPR020587">
    <property type="entry name" value="RecA_monomer-monomer_interface"/>
</dbReference>
<dbReference type="AlphaFoldDB" id="A0A0F9KLT1"/>
<evidence type="ECO:0008006" key="9">
    <source>
        <dbReference type="Google" id="ProtNLM"/>
    </source>
</evidence>
<dbReference type="GO" id="GO:0005829">
    <property type="term" value="C:cytosol"/>
    <property type="evidence" value="ECO:0007669"/>
    <property type="project" value="TreeGrafter"/>
</dbReference>
<dbReference type="PRINTS" id="PR00142">
    <property type="entry name" value="RECA"/>
</dbReference>
<name>A0A0F9KLT1_9ZZZZ</name>
<dbReference type="InterPro" id="IPR049261">
    <property type="entry name" value="RecA-like_C"/>
</dbReference>
<evidence type="ECO:0000256" key="2">
    <source>
        <dbReference type="ARBA" id="ARBA00022741"/>
    </source>
</evidence>
<feature type="domain" description="RecA family profile 1" evidence="6">
    <location>
        <begin position="95"/>
        <end position="258"/>
    </location>
</feature>
<evidence type="ECO:0000256" key="5">
    <source>
        <dbReference type="ARBA" id="ARBA00023172"/>
    </source>
</evidence>
<organism evidence="8">
    <name type="scientific">marine sediment metagenome</name>
    <dbReference type="NCBI Taxonomy" id="412755"/>
    <lineage>
        <taxon>unclassified sequences</taxon>
        <taxon>metagenomes</taxon>
        <taxon>ecological metagenomes</taxon>
    </lineage>
</organism>
<dbReference type="InterPro" id="IPR003593">
    <property type="entry name" value="AAA+_ATPase"/>
</dbReference>
<dbReference type="GO" id="GO:0140664">
    <property type="term" value="F:ATP-dependent DNA damage sensor activity"/>
    <property type="evidence" value="ECO:0007669"/>
    <property type="project" value="InterPro"/>
</dbReference>
<dbReference type="Gene3D" id="3.40.50.300">
    <property type="entry name" value="P-loop containing nucleotide triphosphate hydrolases"/>
    <property type="match status" value="1"/>
</dbReference>
<dbReference type="Gene3D" id="3.30.250.10">
    <property type="entry name" value="RecA protein, C-terminal domain"/>
    <property type="match status" value="1"/>
</dbReference>
<dbReference type="PANTHER" id="PTHR45900">
    <property type="entry name" value="RECA"/>
    <property type="match status" value="1"/>
</dbReference>
<dbReference type="PANTHER" id="PTHR45900:SF1">
    <property type="entry name" value="MITOCHONDRIAL DNA REPAIR PROTEIN RECA HOMOLOG-RELATED"/>
    <property type="match status" value="1"/>
</dbReference>
<dbReference type="InterPro" id="IPR020588">
    <property type="entry name" value="RecA_ATP-bd"/>
</dbReference>
<dbReference type="InterPro" id="IPR013765">
    <property type="entry name" value="DNA_recomb/repair_RecA"/>
</dbReference>
<evidence type="ECO:0000256" key="3">
    <source>
        <dbReference type="ARBA" id="ARBA00022840"/>
    </source>
</evidence>
<comment type="caution">
    <text evidence="8">The sequence shown here is derived from an EMBL/GenBank/DDBJ whole genome shotgun (WGS) entry which is preliminary data.</text>
</comment>
<dbReference type="InterPro" id="IPR027417">
    <property type="entry name" value="P-loop_NTPase"/>
</dbReference>
<dbReference type="SUPFAM" id="SSF54752">
    <property type="entry name" value="RecA protein, C-terminal domain"/>
    <property type="match status" value="1"/>
</dbReference>
<dbReference type="SUPFAM" id="SSF52540">
    <property type="entry name" value="P-loop containing nucleoside triphosphate hydrolases"/>
    <property type="match status" value="1"/>
</dbReference>
<dbReference type="PROSITE" id="PS50162">
    <property type="entry name" value="RECA_2"/>
    <property type="match status" value="1"/>
</dbReference>
<keyword evidence="5" id="KW-0233">DNA recombination</keyword>
<evidence type="ECO:0000256" key="4">
    <source>
        <dbReference type="ARBA" id="ARBA00023125"/>
    </source>
</evidence>
<evidence type="ECO:0000256" key="1">
    <source>
        <dbReference type="ARBA" id="ARBA00009391"/>
    </source>
</evidence>
<comment type="similarity">
    <text evidence="1">Belongs to the RecA family.</text>
</comment>
<dbReference type="GO" id="GO:0003697">
    <property type="term" value="F:single-stranded DNA binding"/>
    <property type="evidence" value="ECO:0007669"/>
    <property type="project" value="InterPro"/>
</dbReference>
<reference evidence="8" key="1">
    <citation type="journal article" date="2015" name="Nature">
        <title>Complex archaea that bridge the gap between prokaryotes and eukaryotes.</title>
        <authorList>
            <person name="Spang A."/>
            <person name="Saw J.H."/>
            <person name="Jorgensen S.L."/>
            <person name="Zaremba-Niedzwiedzka K."/>
            <person name="Martijn J."/>
            <person name="Lind A.E."/>
            <person name="van Eijk R."/>
            <person name="Schleper C."/>
            <person name="Guy L."/>
            <person name="Ettema T.J."/>
        </authorList>
    </citation>
    <scope>NUCLEOTIDE SEQUENCE</scope>
</reference>
<dbReference type="EMBL" id="LAZR01008925">
    <property type="protein sequence ID" value="KKM75726.1"/>
    <property type="molecule type" value="Genomic_DNA"/>
</dbReference>
<dbReference type="PROSITE" id="PS50163">
    <property type="entry name" value="RECA_3"/>
    <property type="match status" value="1"/>
</dbReference>
<evidence type="ECO:0000313" key="8">
    <source>
        <dbReference type="EMBL" id="KKM75726.1"/>
    </source>
</evidence>
<dbReference type="Pfam" id="PF00154">
    <property type="entry name" value="RecA_N"/>
    <property type="match status" value="1"/>
</dbReference>